<keyword evidence="11" id="KW-0472">Membrane</keyword>
<evidence type="ECO:0000256" key="1">
    <source>
        <dbReference type="ARBA" id="ARBA00004251"/>
    </source>
</evidence>
<dbReference type="GO" id="GO:0005886">
    <property type="term" value="C:plasma membrane"/>
    <property type="evidence" value="ECO:0007669"/>
    <property type="project" value="UniProtKB-SubCell"/>
</dbReference>
<evidence type="ECO:0000256" key="2">
    <source>
        <dbReference type="ARBA" id="ARBA00011902"/>
    </source>
</evidence>
<evidence type="ECO:0000256" key="15">
    <source>
        <dbReference type="ARBA" id="ARBA00023180"/>
    </source>
</evidence>
<evidence type="ECO:0000256" key="10">
    <source>
        <dbReference type="ARBA" id="ARBA00022989"/>
    </source>
</evidence>
<gene>
    <name evidence="17" type="ORF">TVAG_035050</name>
</gene>
<sequence>MYPCKDSITCTPIQLDLKVGKYYFEVYGAAGGNDNYAYYDAYGGYAALQVSLLKEIPLFLYIGGKGGMWPAIHEDAFNGGGWGGSKNSGGGATDFRSKLDELNSRFLIAGGGGGAEYGIGESFGGGLIGGNRHYTPYSGANQTHPGTYREGDTIYSGSFGSGFSQKNLEIRTYPGGGGGLYGGSTAAGGSGFVYTEGRLTTEIMALPPSIKVDNPEIGYSRNTGYGYAIITSLSQSECKCVQKCFCSNERLLLRNVQAVPFMYSYLFKS</sequence>
<keyword evidence="15" id="KW-0325">Glycoprotein</keyword>
<accession>A2DAH9</accession>
<dbReference type="GO" id="GO:0004714">
    <property type="term" value="F:transmembrane receptor protein tyrosine kinase activity"/>
    <property type="evidence" value="ECO:0007669"/>
    <property type="project" value="UniProtKB-EC"/>
</dbReference>
<keyword evidence="8" id="KW-0418">Kinase</keyword>
<organism evidence="17 18">
    <name type="scientific">Trichomonas vaginalis (strain ATCC PRA-98 / G3)</name>
    <dbReference type="NCBI Taxonomy" id="412133"/>
    <lineage>
        <taxon>Eukaryota</taxon>
        <taxon>Metamonada</taxon>
        <taxon>Parabasalia</taxon>
        <taxon>Trichomonadida</taxon>
        <taxon>Trichomonadidae</taxon>
        <taxon>Trichomonas</taxon>
    </lineage>
</organism>
<dbReference type="RefSeq" id="XP_001583468.1">
    <property type="nucleotide sequence ID" value="XM_001583418.1"/>
</dbReference>
<reference evidence="17" key="2">
    <citation type="journal article" date="2007" name="Science">
        <title>Draft genome sequence of the sexually transmitted pathogen Trichomonas vaginalis.</title>
        <authorList>
            <person name="Carlton J.M."/>
            <person name="Hirt R.P."/>
            <person name="Silva J.C."/>
            <person name="Delcher A.L."/>
            <person name="Schatz M."/>
            <person name="Zhao Q."/>
            <person name="Wortman J.R."/>
            <person name="Bidwell S.L."/>
            <person name="Alsmark U.C.M."/>
            <person name="Besteiro S."/>
            <person name="Sicheritz-Ponten T."/>
            <person name="Noel C.J."/>
            <person name="Dacks J.B."/>
            <person name="Foster P.G."/>
            <person name="Simillion C."/>
            <person name="Van de Peer Y."/>
            <person name="Miranda-Saavedra D."/>
            <person name="Barton G.J."/>
            <person name="Westrop G.D."/>
            <person name="Mueller S."/>
            <person name="Dessi D."/>
            <person name="Fiori P.L."/>
            <person name="Ren Q."/>
            <person name="Paulsen I."/>
            <person name="Zhang H."/>
            <person name="Bastida-Corcuera F.D."/>
            <person name="Simoes-Barbosa A."/>
            <person name="Brown M.T."/>
            <person name="Hayes R.D."/>
            <person name="Mukherjee M."/>
            <person name="Okumura C.Y."/>
            <person name="Schneider R."/>
            <person name="Smith A.J."/>
            <person name="Vanacova S."/>
            <person name="Villalvazo M."/>
            <person name="Haas B.J."/>
            <person name="Pertea M."/>
            <person name="Feldblyum T.V."/>
            <person name="Utterback T.R."/>
            <person name="Shu C.L."/>
            <person name="Osoegawa K."/>
            <person name="de Jong P.J."/>
            <person name="Hrdy I."/>
            <person name="Horvathova L."/>
            <person name="Zubacova Z."/>
            <person name="Dolezal P."/>
            <person name="Malik S.B."/>
            <person name="Logsdon J.M. Jr."/>
            <person name="Henze K."/>
            <person name="Gupta A."/>
            <person name="Wang C.C."/>
            <person name="Dunne R.L."/>
            <person name="Upcroft J.A."/>
            <person name="Upcroft P."/>
            <person name="White O."/>
            <person name="Salzberg S.L."/>
            <person name="Tang P."/>
            <person name="Chiu C.-H."/>
            <person name="Lee Y.-S."/>
            <person name="Embley T.M."/>
            <person name="Coombs G.H."/>
            <person name="Mottram J.C."/>
            <person name="Tachezy J."/>
            <person name="Fraser-Liggett C.M."/>
            <person name="Johnson P.J."/>
        </authorList>
    </citation>
    <scope>NUCLEOTIDE SEQUENCE [LARGE SCALE GENOMIC DNA]</scope>
    <source>
        <strain evidence="17">G3</strain>
    </source>
</reference>
<evidence type="ECO:0000256" key="4">
    <source>
        <dbReference type="ARBA" id="ARBA00022679"/>
    </source>
</evidence>
<dbReference type="InParanoid" id="A2DAH9"/>
<dbReference type="GO" id="GO:0005524">
    <property type="term" value="F:ATP binding"/>
    <property type="evidence" value="ECO:0007669"/>
    <property type="project" value="UniProtKB-KW"/>
</dbReference>
<evidence type="ECO:0000256" key="8">
    <source>
        <dbReference type="ARBA" id="ARBA00022777"/>
    </source>
</evidence>
<evidence type="ECO:0000256" key="11">
    <source>
        <dbReference type="ARBA" id="ARBA00023136"/>
    </source>
</evidence>
<evidence type="ECO:0000256" key="5">
    <source>
        <dbReference type="ARBA" id="ARBA00022692"/>
    </source>
</evidence>
<dbReference type="VEuPathDB" id="TrichDB:TVAGG3_0811080"/>
<evidence type="ECO:0000256" key="3">
    <source>
        <dbReference type="ARBA" id="ARBA00022475"/>
    </source>
</evidence>
<dbReference type="VEuPathDB" id="TrichDB:TVAG_035050"/>
<evidence type="ECO:0000256" key="6">
    <source>
        <dbReference type="ARBA" id="ARBA00022729"/>
    </source>
</evidence>
<keyword evidence="7" id="KW-0547">Nucleotide-binding</keyword>
<keyword evidence="6" id="KW-0732">Signal</keyword>
<dbReference type="Proteomes" id="UP000001542">
    <property type="component" value="Unassembled WGS sequence"/>
</dbReference>
<keyword evidence="18" id="KW-1185">Reference proteome</keyword>
<keyword evidence="4" id="KW-0808">Transferase</keyword>
<keyword evidence="5" id="KW-0812">Transmembrane</keyword>
<evidence type="ECO:0000256" key="12">
    <source>
        <dbReference type="ARBA" id="ARBA00023137"/>
    </source>
</evidence>
<feature type="domain" description="ALK/LTK-like glycine-rich" evidence="16">
    <location>
        <begin position="14"/>
        <end position="233"/>
    </location>
</feature>
<keyword evidence="3" id="KW-1003">Cell membrane</keyword>
<evidence type="ECO:0000256" key="14">
    <source>
        <dbReference type="ARBA" id="ARBA00023170"/>
    </source>
</evidence>
<dbReference type="Pfam" id="PF12810">
    <property type="entry name" value="ALK_LTK_GRD"/>
    <property type="match status" value="1"/>
</dbReference>
<reference evidence="17" key="1">
    <citation type="submission" date="2006-10" db="EMBL/GenBank/DDBJ databases">
        <authorList>
            <person name="Amadeo P."/>
            <person name="Zhao Q."/>
            <person name="Wortman J."/>
            <person name="Fraser-Liggett C."/>
            <person name="Carlton J."/>
        </authorList>
    </citation>
    <scope>NUCLEOTIDE SEQUENCE</scope>
    <source>
        <strain evidence="17">G3</strain>
    </source>
</reference>
<dbReference type="KEGG" id="tva:5468010"/>
<evidence type="ECO:0000313" key="17">
    <source>
        <dbReference type="EMBL" id="EAY22482.1"/>
    </source>
</evidence>
<dbReference type="EC" id="2.7.10.1" evidence="2"/>
<evidence type="ECO:0000259" key="16">
    <source>
        <dbReference type="Pfam" id="PF12810"/>
    </source>
</evidence>
<dbReference type="SMR" id="A2DAH9"/>
<keyword evidence="12" id="KW-0829">Tyrosine-protein kinase</keyword>
<dbReference type="AlphaFoldDB" id="A2DAH9"/>
<evidence type="ECO:0000256" key="13">
    <source>
        <dbReference type="ARBA" id="ARBA00023157"/>
    </source>
</evidence>
<name>A2DAH9_TRIV3</name>
<dbReference type="EMBL" id="DS113183">
    <property type="protein sequence ID" value="EAY22482.1"/>
    <property type="molecule type" value="Genomic_DNA"/>
</dbReference>
<dbReference type="InterPro" id="IPR055163">
    <property type="entry name" value="ALK/LTK-like_GRD"/>
</dbReference>
<evidence type="ECO:0000313" key="18">
    <source>
        <dbReference type="Proteomes" id="UP000001542"/>
    </source>
</evidence>
<keyword evidence="10" id="KW-1133">Transmembrane helix</keyword>
<evidence type="ECO:0000256" key="7">
    <source>
        <dbReference type="ARBA" id="ARBA00022741"/>
    </source>
</evidence>
<evidence type="ECO:0000256" key="9">
    <source>
        <dbReference type="ARBA" id="ARBA00022840"/>
    </source>
</evidence>
<keyword evidence="9" id="KW-0067">ATP-binding</keyword>
<comment type="subcellular location">
    <subcellularLocation>
        <location evidence="1">Cell membrane</location>
        <topology evidence="1">Single-pass type I membrane protein</topology>
    </subcellularLocation>
</comment>
<protein>
    <recommendedName>
        <fullName evidence="2">receptor protein-tyrosine kinase</fullName>
        <ecNumber evidence="2">2.7.10.1</ecNumber>
    </recommendedName>
</protein>
<keyword evidence="14" id="KW-0675">Receptor</keyword>
<proteinExistence type="predicted"/>
<keyword evidence="13" id="KW-1015">Disulfide bond</keyword>